<dbReference type="EMBL" id="RFLY01000004">
    <property type="protein sequence ID" value="RMH93737.1"/>
    <property type="molecule type" value="Genomic_DNA"/>
</dbReference>
<organism evidence="4 5">
    <name type="scientific">Solilutibacter pythonis</name>
    <dbReference type="NCBI Taxonomy" id="2483112"/>
    <lineage>
        <taxon>Bacteria</taxon>
        <taxon>Pseudomonadati</taxon>
        <taxon>Pseudomonadota</taxon>
        <taxon>Gammaproteobacteria</taxon>
        <taxon>Lysobacterales</taxon>
        <taxon>Lysobacteraceae</taxon>
        <taxon>Solilutibacter</taxon>
    </lineage>
</organism>
<protein>
    <submittedName>
        <fullName evidence="4">4'-phosphopantetheinyl transferase superfamily protein</fullName>
    </submittedName>
</protein>
<feature type="domain" description="4'-phosphopantetheinyl transferase" evidence="3">
    <location>
        <begin position="77"/>
        <end position="182"/>
    </location>
</feature>
<evidence type="ECO:0000313" key="5">
    <source>
        <dbReference type="Proteomes" id="UP000275012"/>
    </source>
</evidence>
<keyword evidence="5" id="KW-1185">Reference proteome</keyword>
<dbReference type="InterPro" id="IPR050559">
    <property type="entry name" value="P-Pant_transferase_sf"/>
</dbReference>
<dbReference type="GO" id="GO:0008897">
    <property type="term" value="F:holo-[acyl-carrier-protein] synthase activity"/>
    <property type="evidence" value="ECO:0007669"/>
    <property type="project" value="InterPro"/>
</dbReference>
<dbReference type="InterPro" id="IPR037143">
    <property type="entry name" value="4-PPantetheinyl_Trfase_dom_sf"/>
</dbReference>
<dbReference type="GO" id="GO:0019878">
    <property type="term" value="P:lysine biosynthetic process via aminoadipic acid"/>
    <property type="evidence" value="ECO:0007669"/>
    <property type="project" value="TreeGrafter"/>
</dbReference>
<reference evidence="4 5" key="1">
    <citation type="submission" date="2018-10" db="EMBL/GenBank/DDBJ databases">
        <title>Proposal of Lysobacter pythonis sp. nov. isolated from royal pythons (Python regius).</title>
        <authorList>
            <person name="Hans-Juergen B."/>
            <person name="Huptas C."/>
            <person name="Sandra B."/>
            <person name="Igor L."/>
            <person name="Joachim S."/>
            <person name="Siegfried S."/>
            <person name="Mareike W."/>
            <person name="Peter K."/>
        </authorList>
    </citation>
    <scope>NUCLEOTIDE SEQUENCE [LARGE SCALE GENOMIC DNA]</scope>
    <source>
        <strain evidence="4 5">4284/11</strain>
    </source>
</reference>
<dbReference type="AlphaFoldDB" id="A0A3M2I5J4"/>
<dbReference type="Pfam" id="PF01648">
    <property type="entry name" value="ACPS"/>
    <property type="match status" value="1"/>
</dbReference>
<evidence type="ECO:0000259" key="3">
    <source>
        <dbReference type="Pfam" id="PF01648"/>
    </source>
</evidence>
<dbReference type="PANTHER" id="PTHR12215">
    <property type="entry name" value="PHOSPHOPANTETHEINE TRANSFERASE"/>
    <property type="match status" value="1"/>
</dbReference>
<dbReference type="SUPFAM" id="SSF56214">
    <property type="entry name" value="4'-phosphopantetheinyl transferase"/>
    <property type="match status" value="1"/>
</dbReference>
<proteinExistence type="inferred from homology"/>
<dbReference type="Proteomes" id="UP000275012">
    <property type="component" value="Unassembled WGS sequence"/>
</dbReference>
<dbReference type="GO" id="GO:0005829">
    <property type="term" value="C:cytosol"/>
    <property type="evidence" value="ECO:0007669"/>
    <property type="project" value="TreeGrafter"/>
</dbReference>
<evidence type="ECO:0000256" key="2">
    <source>
        <dbReference type="ARBA" id="ARBA00022679"/>
    </source>
</evidence>
<dbReference type="InterPro" id="IPR008278">
    <property type="entry name" value="4-PPantetheinyl_Trfase_dom"/>
</dbReference>
<evidence type="ECO:0000256" key="1">
    <source>
        <dbReference type="ARBA" id="ARBA00010990"/>
    </source>
</evidence>
<accession>A0A3M2I5J4</accession>
<name>A0A3M2I5J4_9GAMM</name>
<gene>
    <name evidence="4" type="ORF">EBB59_03540</name>
</gene>
<dbReference type="GO" id="GO:0000287">
    <property type="term" value="F:magnesium ion binding"/>
    <property type="evidence" value="ECO:0007669"/>
    <property type="project" value="InterPro"/>
</dbReference>
<keyword evidence="2 4" id="KW-0808">Transferase</keyword>
<evidence type="ECO:0000313" key="4">
    <source>
        <dbReference type="EMBL" id="RMH93737.1"/>
    </source>
</evidence>
<dbReference type="RefSeq" id="WP_122100780.1">
    <property type="nucleotide sequence ID" value="NZ_RFLY01000004.1"/>
</dbReference>
<comment type="caution">
    <text evidence="4">The sequence shown here is derived from an EMBL/GenBank/DDBJ whole genome shotgun (WGS) entry which is preliminary data.</text>
</comment>
<comment type="similarity">
    <text evidence="1">Belongs to the P-Pant transferase superfamily. Gsp/Sfp/HetI/AcpT family.</text>
</comment>
<dbReference type="PANTHER" id="PTHR12215:SF10">
    <property type="entry name" value="L-AMINOADIPATE-SEMIALDEHYDE DEHYDROGENASE-PHOSPHOPANTETHEINYL TRANSFERASE"/>
    <property type="match status" value="1"/>
</dbReference>
<sequence>MSEIPAHVFLPHRPGQPAEPLARAWLATHWARDADSLPLLRDHRGRPRLGPPMSDFDAGWSHSGAHLLIAAAHGLRLGCDLERARPRPNALALARRFFHPRESQWLGDLPAAALDTAFLRLWCAKEAVLKAHGHGLSFGLEKLCFGDRAGRLTLLECDTRLGDARDWRLHEFVPAEGYLATIAWQPIDPPPAILPP</sequence>
<dbReference type="Gene3D" id="3.90.470.20">
    <property type="entry name" value="4'-phosphopantetheinyl transferase domain"/>
    <property type="match status" value="1"/>
</dbReference>
<dbReference type="OrthoDB" id="9808281at2"/>